<dbReference type="InterPro" id="IPR036380">
    <property type="entry name" value="Isochorismatase-like_sf"/>
</dbReference>
<accession>A0A7X0SI44</accession>
<dbReference type="GO" id="GO:0016787">
    <property type="term" value="F:hydrolase activity"/>
    <property type="evidence" value="ECO:0007669"/>
    <property type="project" value="UniProtKB-KW"/>
</dbReference>
<keyword evidence="5" id="KW-1185">Reference proteome</keyword>
<dbReference type="RefSeq" id="WP_185128084.1">
    <property type="nucleotide sequence ID" value="NZ_JACJVO010000007.1"/>
</dbReference>
<evidence type="ECO:0000313" key="5">
    <source>
        <dbReference type="Proteomes" id="UP000564644"/>
    </source>
</evidence>
<keyword evidence="2 4" id="KW-0378">Hydrolase</keyword>
<feature type="domain" description="Isochorismatase-like" evidence="3">
    <location>
        <begin position="10"/>
        <end position="184"/>
    </location>
</feature>
<evidence type="ECO:0000256" key="2">
    <source>
        <dbReference type="ARBA" id="ARBA00022801"/>
    </source>
</evidence>
<gene>
    <name evidence="4" type="ORF">H7C18_05830</name>
</gene>
<comment type="caution">
    <text evidence="4">The sequence shown here is derived from an EMBL/GenBank/DDBJ whole genome shotgun (WGS) entry which is preliminary data.</text>
</comment>
<dbReference type="AlphaFoldDB" id="A0A7X0SI44"/>
<comment type="similarity">
    <text evidence="1">Belongs to the isochorismatase family.</text>
</comment>
<dbReference type="Pfam" id="PF00857">
    <property type="entry name" value="Isochorismatase"/>
    <property type="match status" value="1"/>
</dbReference>
<dbReference type="Proteomes" id="UP000564644">
    <property type="component" value="Unassembled WGS sequence"/>
</dbReference>
<dbReference type="SUPFAM" id="SSF52499">
    <property type="entry name" value="Isochorismatase-like hydrolases"/>
    <property type="match status" value="1"/>
</dbReference>
<dbReference type="PANTHER" id="PTHR43540">
    <property type="entry name" value="PEROXYUREIDOACRYLATE/UREIDOACRYLATE AMIDOHYDROLASE-RELATED"/>
    <property type="match status" value="1"/>
</dbReference>
<evidence type="ECO:0000256" key="1">
    <source>
        <dbReference type="ARBA" id="ARBA00006336"/>
    </source>
</evidence>
<evidence type="ECO:0000313" key="4">
    <source>
        <dbReference type="EMBL" id="MBB6730415.1"/>
    </source>
</evidence>
<dbReference type="Gene3D" id="3.40.50.850">
    <property type="entry name" value="Isochorismatase-like"/>
    <property type="match status" value="1"/>
</dbReference>
<sequence>MEKLLDWEKTALVVIDLQKGIVGYDTKPYAATDVVNRAASLAGAFREKGAFVVLVRVSSKDGKDMLHPKLDQQPPQPSARPADWAEIVSEIGAKDSDLLLTKRQWGAFHGTELDLQLRRRGIDTIVLCGIATGIGVDTTAREAFQLGYNQVFAEDAMSGITEEEHNYVVKTILPRIGRVRTTEQILQSAGE</sequence>
<proteinExistence type="inferred from homology"/>
<dbReference type="CDD" id="cd00431">
    <property type="entry name" value="cysteine_hydrolases"/>
    <property type="match status" value="1"/>
</dbReference>
<name>A0A7X0SI44_9BACL</name>
<dbReference type="PANTHER" id="PTHR43540:SF7">
    <property type="entry name" value="ISOCHORISMATASE FAMILY PROTEIN YECD"/>
    <property type="match status" value="1"/>
</dbReference>
<protein>
    <submittedName>
        <fullName evidence="4">Hydrolase</fullName>
    </submittedName>
</protein>
<evidence type="ECO:0000259" key="3">
    <source>
        <dbReference type="Pfam" id="PF00857"/>
    </source>
</evidence>
<dbReference type="NCBIfam" id="NF008517">
    <property type="entry name" value="PRK11440.1"/>
    <property type="match status" value="1"/>
</dbReference>
<dbReference type="EMBL" id="JACJVO010000007">
    <property type="protein sequence ID" value="MBB6730415.1"/>
    <property type="molecule type" value="Genomic_DNA"/>
</dbReference>
<reference evidence="4 5" key="1">
    <citation type="submission" date="2020-08" db="EMBL/GenBank/DDBJ databases">
        <title>Cohnella phylogeny.</title>
        <authorList>
            <person name="Dunlap C."/>
        </authorList>
    </citation>
    <scope>NUCLEOTIDE SEQUENCE [LARGE SCALE GENOMIC DNA]</scope>
    <source>
        <strain evidence="4 5">CBP 2801</strain>
    </source>
</reference>
<dbReference type="InterPro" id="IPR000868">
    <property type="entry name" value="Isochorismatase-like_dom"/>
</dbReference>
<dbReference type="InterPro" id="IPR050272">
    <property type="entry name" value="Isochorismatase-like_hydrls"/>
</dbReference>
<organism evidence="4 5">
    <name type="scientific">Cohnella zeiphila</name>
    <dbReference type="NCBI Taxonomy" id="2761120"/>
    <lineage>
        <taxon>Bacteria</taxon>
        <taxon>Bacillati</taxon>
        <taxon>Bacillota</taxon>
        <taxon>Bacilli</taxon>
        <taxon>Bacillales</taxon>
        <taxon>Paenibacillaceae</taxon>
        <taxon>Cohnella</taxon>
    </lineage>
</organism>